<proteinExistence type="predicted"/>
<reference evidence="1" key="1">
    <citation type="submission" date="2020-03" db="EMBL/GenBank/DDBJ databases">
        <title>The deep terrestrial virosphere.</title>
        <authorList>
            <person name="Holmfeldt K."/>
            <person name="Nilsson E."/>
            <person name="Simone D."/>
            <person name="Lopez-Fernandez M."/>
            <person name="Wu X."/>
            <person name="de Brujin I."/>
            <person name="Lundin D."/>
            <person name="Andersson A."/>
            <person name="Bertilsson S."/>
            <person name="Dopson M."/>
        </authorList>
    </citation>
    <scope>NUCLEOTIDE SEQUENCE</scope>
    <source>
        <strain evidence="1">MM415A02539</strain>
    </source>
</reference>
<evidence type="ECO:0000313" key="1">
    <source>
        <dbReference type="EMBL" id="QJA72962.1"/>
    </source>
</evidence>
<name>A0A6M3JV83_9ZZZZ</name>
<gene>
    <name evidence="1" type="ORF">MM415A02539_0007</name>
</gene>
<organism evidence="1">
    <name type="scientific">viral metagenome</name>
    <dbReference type="NCBI Taxonomy" id="1070528"/>
    <lineage>
        <taxon>unclassified sequences</taxon>
        <taxon>metagenomes</taxon>
        <taxon>organismal metagenomes</taxon>
    </lineage>
</organism>
<protein>
    <submittedName>
        <fullName evidence="1">Uncharacterized protein</fullName>
    </submittedName>
</protein>
<sequence>MVHNIPTGWLILKCEICKYEIGMFDPRELKVPMRAEMFKPLRTGWPNPLRHNPALEHTQTWEAAICVACGHRPFFTRDHVLTPEGLFKVGGVLPKKETQADRNQAEIDRIWAEDQEKAKTVEEKNQEIINLSEIRGQNDDEVFRYQKLEVIPECPMFYCECGMGYADKGSLVKHKVKCKRKRKVKA</sequence>
<dbReference type="EMBL" id="MT141991">
    <property type="protein sequence ID" value="QJA72962.1"/>
    <property type="molecule type" value="Genomic_DNA"/>
</dbReference>
<dbReference type="AlphaFoldDB" id="A0A6M3JV83"/>
<accession>A0A6M3JV83</accession>